<dbReference type="SUPFAM" id="SSF48179">
    <property type="entry name" value="6-phosphogluconate dehydrogenase C-terminal domain-like"/>
    <property type="match status" value="1"/>
</dbReference>
<name>A0A7C4XT62_9BACT</name>
<dbReference type="Gene3D" id="1.10.1040.20">
    <property type="entry name" value="ProC-like, C-terminal domain"/>
    <property type="match status" value="1"/>
</dbReference>
<feature type="domain" description="Pyrroline-5-carboxylate reductase catalytic N-terminal" evidence="1">
    <location>
        <begin position="13"/>
        <end position="97"/>
    </location>
</feature>
<evidence type="ECO:0000313" key="3">
    <source>
        <dbReference type="EMBL" id="HGW60656.1"/>
    </source>
</evidence>
<evidence type="ECO:0000259" key="2">
    <source>
        <dbReference type="Pfam" id="PF10728"/>
    </source>
</evidence>
<dbReference type="InterPro" id="IPR028939">
    <property type="entry name" value="P5C_Rdtase_cat_N"/>
</dbReference>
<gene>
    <name evidence="3" type="ORF">ENV82_04430</name>
</gene>
<protein>
    <submittedName>
        <fullName evidence="3">DUF2520 domain-containing protein</fullName>
    </submittedName>
</protein>
<dbReference type="AlphaFoldDB" id="A0A7C4XT62"/>
<dbReference type="Pfam" id="PF10728">
    <property type="entry name" value="DUF2520"/>
    <property type="match status" value="1"/>
</dbReference>
<comment type="caution">
    <text evidence="3">The sequence shown here is derived from an EMBL/GenBank/DDBJ whole genome shotgun (WGS) entry which is preliminary data.</text>
</comment>
<dbReference type="EMBL" id="DTHV01000137">
    <property type="protein sequence ID" value="HGW60656.1"/>
    <property type="molecule type" value="Genomic_DNA"/>
</dbReference>
<dbReference type="InterPro" id="IPR037108">
    <property type="entry name" value="TM1727-like_C_sf"/>
</dbReference>
<dbReference type="PANTHER" id="PTHR40459:SF1">
    <property type="entry name" value="CONSERVED HYPOTHETICAL ALANINE AND LEUCINE RICH PROTEIN"/>
    <property type="match status" value="1"/>
</dbReference>
<reference evidence="3" key="1">
    <citation type="journal article" date="2020" name="mSystems">
        <title>Genome- and Community-Level Interaction Insights into Carbon Utilization and Element Cycling Functions of Hydrothermarchaeota in Hydrothermal Sediment.</title>
        <authorList>
            <person name="Zhou Z."/>
            <person name="Liu Y."/>
            <person name="Xu W."/>
            <person name="Pan J."/>
            <person name="Luo Z.H."/>
            <person name="Li M."/>
        </authorList>
    </citation>
    <scope>NUCLEOTIDE SEQUENCE [LARGE SCALE GENOMIC DNA]</scope>
    <source>
        <strain evidence="3">SpSt-794</strain>
    </source>
</reference>
<feature type="domain" description="DUF2520" evidence="2">
    <location>
        <begin position="136"/>
        <end position="258"/>
    </location>
</feature>
<dbReference type="SUPFAM" id="SSF51735">
    <property type="entry name" value="NAD(P)-binding Rossmann-fold domains"/>
    <property type="match status" value="1"/>
</dbReference>
<dbReference type="PANTHER" id="PTHR40459">
    <property type="entry name" value="CONSERVED HYPOTHETICAL ALANINE AND LEUCINE RICH PROTEIN"/>
    <property type="match status" value="1"/>
</dbReference>
<sequence length="288" mass="32458">MPYSRGSALENSVGIVGLGKVGKSLAYNFIKRGFRVYASTHKPLSVDSKNKLSGIEIVSTEEIPTHTKIVFLAVEDHKIEEAFYEMKDGLTGGHLVIVLSGAFDIKKLMVEGPCIVRAHPVRAFKEDEFSDIGNTIFVIEGTYGLDLLKEVIECLNCRYIEFKGDFRLYHASLVFVSNFIFSLYKEGEEMLTEAGFTDENTIKEILITLMKNAVENIEKADIFGLTGPVERNDTETVLSHLEAIKNEDTRLLYALLSLKLLDIAKKKYPCNNYREIEAILRGAMWKKE</sequence>
<dbReference type="Pfam" id="PF03807">
    <property type="entry name" value="F420_oxidored"/>
    <property type="match status" value="1"/>
</dbReference>
<proteinExistence type="predicted"/>
<dbReference type="Gene3D" id="3.40.50.720">
    <property type="entry name" value="NAD(P)-binding Rossmann-like Domain"/>
    <property type="match status" value="1"/>
</dbReference>
<dbReference type="InterPro" id="IPR008927">
    <property type="entry name" value="6-PGluconate_DH-like_C_sf"/>
</dbReference>
<evidence type="ECO:0000259" key="1">
    <source>
        <dbReference type="Pfam" id="PF03807"/>
    </source>
</evidence>
<accession>A0A7C4XT62</accession>
<organism evidence="3">
    <name type="scientific">Caldisericum exile</name>
    <dbReference type="NCBI Taxonomy" id="693075"/>
    <lineage>
        <taxon>Bacteria</taxon>
        <taxon>Pseudomonadati</taxon>
        <taxon>Caldisericota/Cryosericota group</taxon>
        <taxon>Caldisericota</taxon>
        <taxon>Caldisericia</taxon>
        <taxon>Caldisericales</taxon>
        <taxon>Caldisericaceae</taxon>
        <taxon>Caldisericum</taxon>
    </lineage>
</organism>
<dbReference type="InterPro" id="IPR036291">
    <property type="entry name" value="NAD(P)-bd_dom_sf"/>
</dbReference>
<dbReference type="InterPro" id="IPR018931">
    <property type="entry name" value="DUF2520"/>
</dbReference>